<dbReference type="PROSITE" id="PS50837">
    <property type="entry name" value="NACHT"/>
    <property type="match status" value="1"/>
</dbReference>
<dbReference type="OrthoDB" id="7464126at2759"/>
<keyword evidence="1" id="KW-0677">Repeat</keyword>
<keyword evidence="5" id="KW-1185">Reference proteome</keyword>
<proteinExistence type="predicted"/>
<dbReference type="InterPro" id="IPR007111">
    <property type="entry name" value="NACHT_NTPase"/>
</dbReference>
<dbReference type="InterPro" id="IPR027417">
    <property type="entry name" value="P-loop_NTPase"/>
</dbReference>
<accession>A0A9P8VPE4</accession>
<feature type="coiled-coil region" evidence="2">
    <location>
        <begin position="205"/>
        <end position="281"/>
    </location>
</feature>
<reference evidence="4 5" key="1">
    <citation type="journal article" date="2021" name="Nat. Commun.">
        <title>Genetic determinants of endophytism in the Arabidopsis root mycobiome.</title>
        <authorList>
            <person name="Mesny F."/>
            <person name="Miyauchi S."/>
            <person name="Thiergart T."/>
            <person name="Pickel B."/>
            <person name="Atanasova L."/>
            <person name="Karlsson M."/>
            <person name="Huettel B."/>
            <person name="Barry K.W."/>
            <person name="Haridas S."/>
            <person name="Chen C."/>
            <person name="Bauer D."/>
            <person name="Andreopoulos W."/>
            <person name="Pangilinan J."/>
            <person name="LaButti K."/>
            <person name="Riley R."/>
            <person name="Lipzen A."/>
            <person name="Clum A."/>
            <person name="Drula E."/>
            <person name="Henrissat B."/>
            <person name="Kohler A."/>
            <person name="Grigoriev I.V."/>
            <person name="Martin F.M."/>
            <person name="Hacquard S."/>
        </authorList>
    </citation>
    <scope>NUCLEOTIDE SEQUENCE [LARGE SCALE GENOMIC DNA]</scope>
    <source>
        <strain evidence="4 5">MPI-CAGE-CH-0241</strain>
    </source>
</reference>
<dbReference type="Gene3D" id="3.40.50.300">
    <property type="entry name" value="P-loop containing nucleotide triphosphate hydrolases"/>
    <property type="match status" value="1"/>
</dbReference>
<sequence>MDPSKSLIVHPSSRSVARTDRTEAVVELETAVARFQARLKDDERKRFQSLKSTPHDTQAVILFTAELDRVDSNRRGRSIASRLSSFLQTIQQFFPAVDTFVSSNPDLAALIWGSVKLTFLVLTNFTSYFESFAQLLHGFGTLCSRFTEYQLLFKTSVRLRDSICRFHSSVIACCEKLLVVASRQMVVQAAKALIMSFQSEMRQYIDDIKSKVEDVQRDIDLAKAQSDHEEHNMQAKERQQASAIRIQVLARLSKYGNQLAKVEKQAKMQAQERRHRQLLNDLSSYARCTTTFNNARNKRHLHTAEWIFETQEFNEWCSKKEVPLLHITGKIGSGKSILTSHIVEHLNEKKETGHAISFFFCRFDDADSLDCDTILRSLVHQLLSSFFDANHLLHDTTLCSALEAAETQYFSRDSLISLFSYASGLVKTWFIIIDGVDECLPKHRRSLLGFLSKLIKLDQTSEKIKLILSCRETVTEDIKQRFSSPSQIATGSGQTSEDILRYAEDIIHEKLSMNELVLEDVSLAGEILKVIALKEEGMFLWAFLTIEDICTRKNDEDIRKALQQLPIDLDATLNRALERILHHKHQEVAQAIFQWTGAVREPLSIDQLREAISIEVGSTSMNPRSLINGMERLTLWCENLVHIETEDDTVRFTHHSIRHFLSQPDNGPLHSFHFDHQESDHHVGQVCLTYINLEDFSAAPEDSSVAPEDLETETAPQFLPMLMTDFPATAIAQQAIQTAPMGIIEARIGRLMSRVMDLRDRSGSRGSSSHQASTRVEVPLTLPLPAQVVRDTSFPFLKYAEKYWHAHIQFLTVESETHPLLIGMLEGTLLAGKMPWMDESWQSSRPEPVPLSSIPRSLPFAIIYAGSIGSQDLLCHAFTHLAQIETTPSNLGSWLTFLAQKGHLGCPRNCVSEFQGRVKHRALIQIITNSIAQGNPCWPAAKPWEVMCDCTEHEKDAGIHEEICDILVTGYDAASQPLLELFAGVLTRRFNRSSFNKLCRRRNLTDPVLLRARTATGKSFLDLEVESCRLGHTPLPFKPHRFLLDIFDRDYIVERGQELQFDLGELQLLVMKALLRTTLQPVQVGAMDGLFDVIVQVGCPAVLDCSFSDAEMMISEAMKRTLPDAVNQKLVEFYIASGVNLSHFQKSRVASFRLAMENRNWGIARALADTQPELATNFGGDGARMLLWTLRCPDCARRQFTNVILCRPHLEQATVVFHDTGRNRSDGPDDDDVELLWQITSMSQFGFKRL</sequence>
<dbReference type="InterPro" id="IPR054471">
    <property type="entry name" value="GPIID_WHD"/>
</dbReference>
<dbReference type="Pfam" id="PF24809">
    <property type="entry name" value="DUF7708"/>
    <property type="match status" value="1"/>
</dbReference>
<dbReference type="InterPro" id="IPR056125">
    <property type="entry name" value="DUF7708"/>
</dbReference>
<name>A0A9P8VPE4_9HYPO</name>
<dbReference type="PANTHER" id="PTHR10039">
    <property type="entry name" value="AMELOGENIN"/>
    <property type="match status" value="1"/>
</dbReference>
<evidence type="ECO:0000313" key="4">
    <source>
        <dbReference type="EMBL" id="KAH6871431.1"/>
    </source>
</evidence>
<evidence type="ECO:0000313" key="5">
    <source>
        <dbReference type="Proteomes" id="UP000777438"/>
    </source>
</evidence>
<dbReference type="Pfam" id="PF24883">
    <property type="entry name" value="NPHP3_N"/>
    <property type="match status" value="1"/>
</dbReference>
<dbReference type="SUPFAM" id="SSF52540">
    <property type="entry name" value="P-loop containing nucleoside triphosphate hydrolases"/>
    <property type="match status" value="1"/>
</dbReference>
<organism evidence="4 5">
    <name type="scientific">Thelonectria olida</name>
    <dbReference type="NCBI Taxonomy" id="1576542"/>
    <lineage>
        <taxon>Eukaryota</taxon>
        <taxon>Fungi</taxon>
        <taxon>Dikarya</taxon>
        <taxon>Ascomycota</taxon>
        <taxon>Pezizomycotina</taxon>
        <taxon>Sordariomycetes</taxon>
        <taxon>Hypocreomycetidae</taxon>
        <taxon>Hypocreales</taxon>
        <taxon>Nectriaceae</taxon>
        <taxon>Thelonectria</taxon>
    </lineage>
</organism>
<evidence type="ECO:0000256" key="2">
    <source>
        <dbReference type="SAM" id="Coils"/>
    </source>
</evidence>
<dbReference type="AlphaFoldDB" id="A0A9P8VPE4"/>
<evidence type="ECO:0000259" key="3">
    <source>
        <dbReference type="PROSITE" id="PS50837"/>
    </source>
</evidence>
<keyword evidence="2" id="KW-0175">Coiled coil</keyword>
<evidence type="ECO:0000256" key="1">
    <source>
        <dbReference type="ARBA" id="ARBA00022737"/>
    </source>
</evidence>
<comment type="caution">
    <text evidence="4">The sequence shown here is derived from an EMBL/GenBank/DDBJ whole genome shotgun (WGS) entry which is preliminary data.</text>
</comment>
<feature type="domain" description="NACHT" evidence="3">
    <location>
        <begin position="323"/>
        <end position="471"/>
    </location>
</feature>
<dbReference type="Pfam" id="PF22939">
    <property type="entry name" value="WHD_GPIID"/>
    <property type="match status" value="1"/>
</dbReference>
<dbReference type="Proteomes" id="UP000777438">
    <property type="component" value="Unassembled WGS sequence"/>
</dbReference>
<dbReference type="PANTHER" id="PTHR10039:SF10">
    <property type="entry name" value="NACHT DOMAIN-CONTAINING PROTEIN"/>
    <property type="match status" value="1"/>
</dbReference>
<protein>
    <recommendedName>
        <fullName evidence="3">NACHT domain-containing protein</fullName>
    </recommendedName>
</protein>
<gene>
    <name evidence="4" type="ORF">B0T10DRAFT_591185</name>
</gene>
<dbReference type="InterPro" id="IPR056884">
    <property type="entry name" value="NPHP3-like_N"/>
</dbReference>
<dbReference type="EMBL" id="JAGPYM010000055">
    <property type="protein sequence ID" value="KAH6871431.1"/>
    <property type="molecule type" value="Genomic_DNA"/>
</dbReference>